<dbReference type="GO" id="GO:0032259">
    <property type="term" value="P:methylation"/>
    <property type="evidence" value="ECO:0007669"/>
    <property type="project" value="UniProtKB-KW"/>
</dbReference>
<dbReference type="SUPFAM" id="SSF53335">
    <property type="entry name" value="S-adenosyl-L-methionine-dependent methyltransferases"/>
    <property type="match status" value="1"/>
</dbReference>
<feature type="domain" description="CheR-type methyltransferase" evidence="6">
    <location>
        <begin position="15"/>
        <end position="292"/>
    </location>
</feature>
<dbReference type="CDD" id="cd02440">
    <property type="entry name" value="AdoMet_MTases"/>
    <property type="match status" value="1"/>
</dbReference>
<dbReference type="InterPro" id="IPR050903">
    <property type="entry name" value="Bact_Chemotaxis_MeTrfase"/>
</dbReference>
<dbReference type="Proteomes" id="UP000645462">
    <property type="component" value="Unassembled WGS sequence"/>
</dbReference>
<evidence type="ECO:0000256" key="2">
    <source>
        <dbReference type="ARBA" id="ARBA00022603"/>
    </source>
</evidence>
<comment type="catalytic activity">
    <reaction evidence="1 5">
        <text>L-glutamyl-[protein] + S-adenosyl-L-methionine = [protein]-L-glutamate 5-O-methyl ester + S-adenosyl-L-homocysteine</text>
        <dbReference type="Rhea" id="RHEA:24452"/>
        <dbReference type="Rhea" id="RHEA-COMP:10208"/>
        <dbReference type="Rhea" id="RHEA-COMP:10311"/>
        <dbReference type="ChEBI" id="CHEBI:29973"/>
        <dbReference type="ChEBI" id="CHEBI:57856"/>
        <dbReference type="ChEBI" id="CHEBI:59789"/>
        <dbReference type="ChEBI" id="CHEBI:82795"/>
        <dbReference type="EC" id="2.1.1.80"/>
    </reaction>
</comment>
<dbReference type="RefSeq" id="WP_188482681.1">
    <property type="nucleotide sequence ID" value="NZ_BMFC01000007.1"/>
</dbReference>
<dbReference type="Pfam" id="PF01739">
    <property type="entry name" value="CheR"/>
    <property type="match status" value="1"/>
</dbReference>
<dbReference type="Pfam" id="PF03705">
    <property type="entry name" value="CheR_N"/>
    <property type="match status" value="1"/>
</dbReference>
<dbReference type="InterPro" id="IPR000780">
    <property type="entry name" value="CheR_MeTrfase"/>
</dbReference>
<keyword evidence="8" id="KW-1185">Reference proteome</keyword>
<evidence type="ECO:0000256" key="3">
    <source>
        <dbReference type="ARBA" id="ARBA00022679"/>
    </source>
</evidence>
<dbReference type="PIRSF" id="PIRSF000410">
    <property type="entry name" value="CheR"/>
    <property type="match status" value="1"/>
</dbReference>
<dbReference type="InterPro" id="IPR022642">
    <property type="entry name" value="CheR_C"/>
</dbReference>
<dbReference type="InterPro" id="IPR026024">
    <property type="entry name" value="Chemotaxis_MeTrfase_CheR"/>
</dbReference>
<dbReference type="PANTHER" id="PTHR24422:SF19">
    <property type="entry name" value="CHEMOTAXIS PROTEIN METHYLTRANSFERASE"/>
    <property type="match status" value="1"/>
</dbReference>
<keyword evidence="3 5" id="KW-0808">Transferase</keyword>
<proteinExistence type="predicted"/>
<evidence type="ECO:0000256" key="1">
    <source>
        <dbReference type="ARBA" id="ARBA00001541"/>
    </source>
</evidence>
<name>A0ABQ1KTR6_9RHOB</name>
<evidence type="ECO:0000313" key="7">
    <source>
        <dbReference type="EMBL" id="GGC09782.1"/>
    </source>
</evidence>
<evidence type="ECO:0000259" key="6">
    <source>
        <dbReference type="PROSITE" id="PS50123"/>
    </source>
</evidence>
<dbReference type="InterPro" id="IPR036804">
    <property type="entry name" value="CheR_N_sf"/>
</dbReference>
<dbReference type="PROSITE" id="PS50123">
    <property type="entry name" value="CHER"/>
    <property type="match status" value="1"/>
</dbReference>
<accession>A0ABQ1KTR6</accession>
<gene>
    <name evidence="7" type="primary">cheR1</name>
    <name evidence="7" type="ORF">GCM10011363_28030</name>
</gene>
<evidence type="ECO:0000256" key="5">
    <source>
        <dbReference type="PIRNR" id="PIRNR000410"/>
    </source>
</evidence>
<dbReference type="Gene3D" id="1.10.155.10">
    <property type="entry name" value="Chemotaxis receptor methyltransferase CheR, N-terminal domain"/>
    <property type="match status" value="1"/>
</dbReference>
<reference evidence="8" key="1">
    <citation type="journal article" date="2019" name="Int. J. Syst. Evol. Microbiol.">
        <title>The Global Catalogue of Microorganisms (GCM) 10K type strain sequencing project: providing services to taxonomists for standard genome sequencing and annotation.</title>
        <authorList>
            <consortium name="The Broad Institute Genomics Platform"/>
            <consortium name="The Broad Institute Genome Sequencing Center for Infectious Disease"/>
            <person name="Wu L."/>
            <person name="Ma J."/>
        </authorList>
    </citation>
    <scope>NUCLEOTIDE SEQUENCE [LARGE SCALE GENOMIC DNA]</scope>
    <source>
        <strain evidence="8">CGMCC 1.12478</strain>
    </source>
</reference>
<evidence type="ECO:0000313" key="8">
    <source>
        <dbReference type="Proteomes" id="UP000645462"/>
    </source>
</evidence>
<dbReference type="EMBL" id="BMFC01000007">
    <property type="protein sequence ID" value="GGC09782.1"/>
    <property type="molecule type" value="Genomic_DNA"/>
</dbReference>
<comment type="function">
    <text evidence="5">Methylation of the membrane-bound methyl-accepting chemotaxis proteins (MCP) to form gamma-glutamyl methyl ester residues in MCP.</text>
</comment>
<evidence type="ECO:0000256" key="4">
    <source>
        <dbReference type="ARBA" id="ARBA00022691"/>
    </source>
</evidence>
<dbReference type="SMART" id="SM00138">
    <property type="entry name" value="MeTrc"/>
    <property type="match status" value="1"/>
</dbReference>
<dbReference type="InterPro" id="IPR022641">
    <property type="entry name" value="CheR_N"/>
</dbReference>
<keyword evidence="4 5" id="KW-0949">S-adenosyl-L-methionine</keyword>
<dbReference type="InterPro" id="IPR029063">
    <property type="entry name" value="SAM-dependent_MTases_sf"/>
</dbReference>
<protein>
    <recommendedName>
        <fullName evidence="5">Chemotaxis protein methyltransferase</fullName>
        <ecNumber evidence="5">2.1.1.80</ecNumber>
    </recommendedName>
</protein>
<sequence length="307" mass="33850">MIETRPTPVAGPALDATGAIPMSQADFNRIANRVQDDYGIQLPLAKKDLVYSRLLRRVRSLGFADFGAYCDHVESVAGLPERTEMLSALTTNVTHFFRERHHFDLLSSLVLPPLIEAARRGSRVRLWSAGCSSGQEPYSLALTLLALCPDAARLDIRILATDIDPKMIARGKDALYPAAERIAISEPLLSRFTEAEPMGDGFRISEAARALVTFAPLNLIGDWPIRGPFDVIFCRNVAIYFSAAIQERLWQRFAAITRPGAYLFIGHSERITGPAEARLENVGITAYRVLPQHDGDRQTSDSTGATQ</sequence>
<comment type="caution">
    <text evidence="7">The sequence shown here is derived from an EMBL/GenBank/DDBJ whole genome shotgun (WGS) entry which is preliminary data.</text>
</comment>
<dbReference type="EC" id="2.1.1.80" evidence="5"/>
<dbReference type="PRINTS" id="PR00996">
    <property type="entry name" value="CHERMTFRASE"/>
</dbReference>
<dbReference type="Gene3D" id="3.40.50.150">
    <property type="entry name" value="Vaccinia Virus protein VP39"/>
    <property type="match status" value="1"/>
</dbReference>
<organism evidence="7 8">
    <name type="scientific">Marivita lacus</name>
    <dbReference type="NCBI Taxonomy" id="1323742"/>
    <lineage>
        <taxon>Bacteria</taxon>
        <taxon>Pseudomonadati</taxon>
        <taxon>Pseudomonadota</taxon>
        <taxon>Alphaproteobacteria</taxon>
        <taxon>Rhodobacterales</taxon>
        <taxon>Roseobacteraceae</taxon>
        <taxon>Marivita</taxon>
    </lineage>
</organism>
<dbReference type="SUPFAM" id="SSF47757">
    <property type="entry name" value="Chemotaxis receptor methyltransferase CheR, N-terminal domain"/>
    <property type="match status" value="1"/>
</dbReference>
<dbReference type="GO" id="GO:0008168">
    <property type="term" value="F:methyltransferase activity"/>
    <property type="evidence" value="ECO:0007669"/>
    <property type="project" value="UniProtKB-KW"/>
</dbReference>
<keyword evidence="2 5" id="KW-0489">Methyltransferase</keyword>
<dbReference type="PANTHER" id="PTHR24422">
    <property type="entry name" value="CHEMOTAXIS PROTEIN METHYLTRANSFERASE"/>
    <property type="match status" value="1"/>
</dbReference>